<dbReference type="AlphaFoldDB" id="A0A261RL81"/>
<feature type="region of interest" description="Disordered" evidence="1">
    <location>
        <begin position="197"/>
        <end position="314"/>
    </location>
</feature>
<feature type="compositionally biased region" description="Basic and acidic residues" evidence="1">
    <location>
        <begin position="304"/>
        <end position="314"/>
    </location>
</feature>
<keyword evidence="3" id="KW-1185">Reference proteome</keyword>
<dbReference type="EMBL" id="NEVJ01000001">
    <property type="protein sequence ID" value="OZI25816.1"/>
    <property type="molecule type" value="Genomic_DNA"/>
</dbReference>
<dbReference type="Pfam" id="PF10001">
    <property type="entry name" value="DUF2242"/>
    <property type="match status" value="1"/>
</dbReference>
<organism evidence="2 3">
    <name type="scientific">Bordetella genomosp. 9</name>
    <dbReference type="NCBI Taxonomy" id="1416803"/>
    <lineage>
        <taxon>Bacteria</taxon>
        <taxon>Pseudomonadati</taxon>
        <taxon>Pseudomonadota</taxon>
        <taxon>Betaproteobacteria</taxon>
        <taxon>Burkholderiales</taxon>
        <taxon>Alcaligenaceae</taxon>
        <taxon>Bordetella</taxon>
    </lineage>
</organism>
<evidence type="ECO:0000256" key="1">
    <source>
        <dbReference type="SAM" id="MobiDB-lite"/>
    </source>
</evidence>
<dbReference type="Proteomes" id="UP000216857">
    <property type="component" value="Unassembled WGS sequence"/>
</dbReference>
<accession>A0A261RL81</accession>
<sequence>MPSPLSPDRYIPTVQTRGWDGPARLTAALALGCLALAGCSGASRQAYPETFQDTNTYSRNYPASDSATCEAARRALLSQGYTIGKAQKDGVEGQKNFQVKDDDQQHQVISFHVVCTSDQQASPHTTVFVNAVQDRYIIKKTSASAGVGLSVLGSVSMPFGSYEDSLSKVSSETISAPGFYEGFFDLVQRYLPQAEAGGKVAPPQGAAANGAGATPSPAATPASTPASPPAPTAAPTPAAKGADAPADKAATPAATPAAAPAAADTGKPGQDAGATSAGQDAGAAKPAHDPGISTDAGQDGGQDASKDPGKTTNP</sequence>
<reference evidence="2" key="1">
    <citation type="submission" date="2017-05" db="EMBL/GenBank/DDBJ databases">
        <title>Complete and WGS of Bordetella genogroups.</title>
        <authorList>
            <person name="Spilker T."/>
            <person name="Lipuma J."/>
        </authorList>
    </citation>
    <scope>NUCLEOTIDE SEQUENCE</scope>
    <source>
        <strain evidence="2">AU21707</strain>
    </source>
</reference>
<evidence type="ECO:0000313" key="2">
    <source>
        <dbReference type="EMBL" id="OZI25816.1"/>
    </source>
</evidence>
<dbReference type="InterPro" id="IPR018718">
    <property type="entry name" value="DUF2242"/>
</dbReference>
<evidence type="ECO:0008006" key="4">
    <source>
        <dbReference type="Google" id="ProtNLM"/>
    </source>
</evidence>
<comment type="caution">
    <text evidence="2">The sequence shown here is derived from an EMBL/GenBank/DDBJ whole genome shotgun (WGS) entry which is preliminary data.</text>
</comment>
<gene>
    <name evidence="2" type="ORF">CAL26_00150</name>
</gene>
<feature type="compositionally biased region" description="Low complexity" evidence="1">
    <location>
        <begin position="201"/>
        <end position="225"/>
    </location>
</feature>
<dbReference type="OrthoDB" id="8588389at2"/>
<dbReference type="RefSeq" id="WP_094844952.1">
    <property type="nucleotide sequence ID" value="NZ_NEVJ01000001.1"/>
</dbReference>
<feature type="compositionally biased region" description="Low complexity" evidence="1">
    <location>
        <begin position="235"/>
        <end position="269"/>
    </location>
</feature>
<evidence type="ECO:0000313" key="3">
    <source>
        <dbReference type="Proteomes" id="UP000216857"/>
    </source>
</evidence>
<proteinExistence type="predicted"/>
<protein>
    <recommendedName>
        <fullName evidence="4">DUF2242 domain-containing protein</fullName>
    </recommendedName>
</protein>
<name>A0A261RL81_9BORD</name>